<dbReference type="GeneID" id="11532585"/>
<name>G8BP49_TETPH</name>
<gene>
    <name evidence="1" type="primary">TPHA0A06030</name>
    <name evidence="1" type="ordered locus">TPHA_0A06030</name>
</gene>
<sequence length="761" mass="89631">MAEVWVPSIDNSKALTNKHESDYAEYIISTSNFTSKEIIHITKKVKHRLYYLNKLGNKKHSDSELLKSSIMNFQCIQNKISKYPIIVNKRYIYNVNKKYNTSNEWDVWGDRIYKSGFNDKDPHFIKIKDCALKEKLLINKETTSQLNWLHKLAIFSNQGNVKYIISSKKKFSNFKINYLQAELSHKLYKHYKPSDNQKYEIFKSKLNHNIDTLPHESIVEIPFSITDSQISNFNNQISQSINNRTCNIVNFKLLIKPHVSLKGSKQNLQIKDNEPRWNLYEKNIYNIEVELHQKIPLVNETWFDRCFAQLCDSQFNKLSFYKFKIPPSQEQYRKDFKIEQCFDKQYWLLTKNILKKLVWNPVKIYLKTTDYTIHDIMNNESMVFETKFSVKTKSLICHKKIKNNSLDLIDVDKRKFGIVDLYMVDTSNASIKESPVPNIPTKIIAKNTSQLEASTELNINTSIIPQKRSFLDCDLQSLIASKKTTKSLVTGSKLSKNISLLKFLDRNSTQPLENNKEVSEVRDNSFEEDKVKSTMKLTRVSCQKIKGRHVILNTKHLKSNFSVTNLLVKQFQIQVVERQFELDFDFILNETTSIIRLNIENFFQVLKNGKLYYQEALENLKSEFKTIIVIIEYNELLEETDKDIFWKIHLYFNIPQFEVIIVKQNNIEICQMIVQAVSKYSTRLPESTIAQYFNEQNKNMSIEILISLKFNDFLILKCLEHSSIYELLYNVGTKDNKYMELTNIMTDSQLMRLQKLLQLSW</sequence>
<organism evidence="1 2">
    <name type="scientific">Tetrapisispora phaffii (strain ATCC 24235 / CBS 4417 / NBRC 1672 / NRRL Y-8282 / UCD 70-5)</name>
    <name type="common">Yeast</name>
    <name type="synonym">Fabospora phaffii</name>
    <dbReference type="NCBI Taxonomy" id="1071381"/>
    <lineage>
        <taxon>Eukaryota</taxon>
        <taxon>Fungi</taxon>
        <taxon>Dikarya</taxon>
        <taxon>Ascomycota</taxon>
        <taxon>Saccharomycotina</taxon>
        <taxon>Saccharomycetes</taxon>
        <taxon>Saccharomycetales</taxon>
        <taxon>Saccharomycetaceae</taxon>
        <taxon>Tetrapisispora</taxon>
    </lineage>
</organism>
<dbReference type="Proteomes" id="UP000005666">
    <property type="component" value="Chromosome 1"/>
</dbReference>
<protein>
    <submittedName>
        <fullName evidence="1">Uncharacterized protein</fullName>
    </submittedName>
</protein>
<dbReference type="RefSeq" id="XP_003684111.1">
    <property type="nucleotide sequence ID" value="XM_003684063.1"/>
</dbReference>
<reference evidence="1 2" key="1">
    <citation type="journal article" date="2011" name="Proc. Natl. Acad. Sci. U.S.A.">
        <title>Evolutionary erosion of yeast sex chromosomes by mating-type switching accidents.</title>
        <authorList>
            <person name="Gordon J.L."/>
            <person name="Armisen D."/>
            <person name="Proux-Wera E."/>
            <person name="Oheigeartaigh S.S."/>
            <person name="Byrne K.P."/>
            <person name="Wolfe K.H."/>
        </authorList>
    </citation>
    <scope>NUCLEOTIDE SEQUENCE [LARGE SCALE GENOMIC DNA]</scope>
    <source>
        <strain evidence="2">ATCC 24235 / CBS 4417 / NBRC 1672 / NRRL Y-8282 / UCD 70-5</strain>
    </source>
</reference>
<evidence type="ECO:0000313" key="1">
    <source>
        <dbReference type="EMBL" id="CCE61677.1"/>
    </source>
</evidence>
<dbReference type="eggNOG" id="ENOG502S02Z">
    <property type="taxonomic scope" value="Eukaryota"/>
</dbReference>
<keyword evidence="2" id="KW-1185">Reference proteome</keyword>
<dbReference type="EMBL" id="HE612856">
    <property type="protein sequence ID" value="CCE61677.1"/>
    <property type="molecule type" value="Genomic_DNA"/>
</dbReference>
<dbReference type="HOGENOM" id="CLU_385036_0_0_1"/>
<evidence type="ECO:0000313" key="2">
    <source>
        <dbReference type="Proteomes" id="UP000005666"/>
    </source>
</evidence>
<dbReference type="STRING" id="1071381.G8BP49"/>
<dbReference type="Gene3D" id="3.40.50.10130">
    <property type="match status" value="1"/>
</dbReference>
<dbReference type="AlphaFoldDB" id="G8BP49"/>
<proteinExistence type="predicted"/>
<dbReference type="KEGG" id="tpf:TPHA_0A06030"/>
<dbReference type="OrthoDB" id="4069286at2759"/>
<accession>G8BP49</accession>